<keyword evidence="3" id="KW-0175">Coiled coil</keyword>
<dbReference type="Pfam" id="PF00672">
    <property type="entry name" value="HAMP"/>
    <property type="match status" value="1"/>
</dbReference>
<evidence type="ECO:0000256" key="1">
    <source>
        <dbReference type="ARBA" id="ARBA00012282"/>
    </source>
</evidence>
<feature type="domain" description="GGDEF" evidence="9">
    <location>
        <begin position="402"/>
        <end position="539"/>
    </location>
</feature>
<dbReference type="FunFam" id="3.20.20.450:FF:000001">
    <property type="entry name" value="Cyclic di-GMP phosphodiesterase yahA"/>
    <property type="match status" value="1"/>
</dbReference>
<dbReference type="RefSeq" id="WP_161809968.1">
    <property type="nucleotide sequence ID" value="NZ_BLJN01000001.1"/>
</dbReference>
<dbReference type="InterPro" id="IPR035965">
    <property type="entry name" value="PAS-like_dom_sf"/>
</dbReference>
<keyword evidence="4" id="KW-0812">Transmembrane</keyword>
<dbReference type="SMART" id="SM00304">
    <property type="entry name" value="HAMP"/>
    <property type="match status" value="1"/>
</dbReference>
<dbReference type="SUPFAM" id="SSF141868">
    <property type="entry name" value="EAL domain-like"/>
    <property type="match status" value="1"/>
</dbReference>
<dbReference type="GO" id="GO:0016020">
    <property type="term" value="C:membrane"/>
    <property type="evidence" value="ECO:0007669"/>
    <property type="project" value="InterPro"/>
</dbReference>
<feature type="transmembrane region" description="Helical" evidence="4">
    <location>
        <begin position="175"/>
        <end position="197"/>
    </location>
</feature>
<evidence type="ECO:0000259" key="5">
    <source>
        <dbReference type="PROSITE" id="PS50112"/>
    </source>
</evidence>
<feature type="coiled-coil region" evidence="3">
    <location>
        <begin position="224"/>
        <end position="251"/>
    </location>
</feature>
<feature type="transmembrane region" description="Helical" evidence="4">
    <location>
        <begin position="6"/>
        <end position="28"/>
    </location>
</feature>
<proteinExistence type="predicted"/>
<dbReference type="PANTHER" id="PTHR44757:SF2">
    <property type="entry name" value="BIOFILM ARCHITECTURE MAINTENANCE PROTEIN MBAA"/>
    <property type="match status" value="1"/>
</dbReference>
<dbReference type="InterPro" id="IPR035919">
    <property type="entry name" value="EAL_sf"/>
</dbReference>
<dbReference type="InterPro" id="IPR052155">
    <property type="entry name" value="Biofilm_reg_signaling"/>
</dbReference>
<dbReference type="InterPro" id="IPR043128">
    <property type="entry name" value="Rev_trsase/Diguanyl_cyclase"/>
</dbReference>
<feature type="domain" description="PAC" evidence="6">
    <location>
        <begin position="318"/>
        <end position="370"/>
    </location>
</feature>
<keyword evidence="4" id="KW-0472">Membrane</keyword>
<keyword evidence="2" id="KW-0973">c-di-GMP</keyword>
<dbReference type="CDD" id="cd01949">
    <property type="entry name" value="GGDEF"/>
    <property type="match status" value="1"/>
</dbReference>
<protein>
    <recommendedName>
        <fullName evidence="1">cyclic-guanylate-specific phosphodiesterase</fullName>
        <ecNumber evidence="1">3.1.4.52</ecNumber>
    </recommendedName>
</protein>
<evidence type="ECO:0000259" key="7">
    <source>
        <dbReference type="PROSITE" id="PS50883"/>
    </source>
</evidence>
<dbReference type="Pfam" id="PF00563">
    <property type="entry name" value="EAL"/>
    <property type="match status" value="1"/>
</dbReference>
<dbReference type="CDD" id="cd01948">
    <property type="entry name" value="EAL"/>
    <property type="match status" value="1"/>
</dbReference>
<dbReference type="InterPro" id="IPR000700">
    <property type="entry name" value="PAS-assoc_C"/>
</dbReference>
<dbReference type="NCBIfam" id="TIGR00229">
    <property type="entry name" value="sensory_box"/>
    <property type="match status" value="1"/>
</dbReference>
<dbReference type="Gene3D" id="6.10.340.10">
    <property type="match status" value="1"/>
</dbReference>
<dbReference type="SUPFAM" id="SSF158472">
    <property type="entry name" value="HAMP domain-like"/>
    <property type="match status" value="1"/>
</dbReference>
<dbReference type="PROSITE" id="PS50113">
    <property type="entry name" value="PAC"/>
    <property type="match status" value="1"/>
</dbReference>
<dbReference type="SUPFAM" id="SSF55073">
    <property type="entry name" value="Nucleotide cyclase"/>
    <property type="match status" value="1"/>
</dbReference>
<evidence type="ECO:0000313" key="10">
    <source>
        <dbReference type="EMBL" id="GFE78026.1"/>
    </source>
</evidence>
<dbReference type="PROSITE" id="PS50885">
    <property type="entry name" value="HAMP"/>
    <property type="match status" value="1"/>
</dbReference>
<evidence type="ECO:0000259" key="9">
    <source>
        <dbReference type="PROSITE" id="PS50887"/>
    </source>
</evidence>
<dbReference type="Gene3D" id="3.20.20.450">
    <property type="entry name" value="EAL domain"/>
    <property type="match status" value="1"/>
</dbReference>
<dbReference type="CDD" id="cd06225">
    <property type="entry name" value="HAMP"/>
    <property type="match status" value="1"/>
</dbReference>
<dbReference type="InterPro" id="IPR029787">
    <property type="entry name" value="Nucleotide_cyclase"/>
</dbReference>
<accession>A0A829Y5D4</accession>
<dbReference type="AlphaFoldDB" id="A0A829Y5D4"/>
<keyword evidence="11" id="KW-1185">Reference proteome</keyword>
<reference evidence="11" key="1">
    <citation type="submission" date="2020-01" db="EMBL/GenBank/DDBJ databases">
        <title>'Steroidobacter agaridevorans' sp. nov., agar-degrading bacteria isolated from rhizosphere soils.</title>
        <authorList>
            <person name="Ikenaga M."/>
            <person name="Kataoka M."/>
            <person name="Murouchi A."/>
            <person name="Katsuragi S."/>
            <person name="Sakai M."/>
        </authorList>
    </citation>
    <scope>NUCLEOTIDE SEQUENCE [LARGE SCALE GENOMIC DNA]</scope>
    <source>
        <strain evidence="11">YU21-B</strain>
    </source>
</reference>
<dbReference type="Proteomes" id="UP000445000">
    <property type="component" value="Unassembled WGS sequence"/>
</dbReference>
<keyword evidence="4" id="KW-1133">Transmembrane helix</keyword>
<name>A0A829Y5D4_9GAMM</name>
<evidence type="ECO:0000259" key="6">
    <source>
        <dbReference type="PROSITE" id="PS50113"/>
    </source>
</evidence>
<feature type="domain" description="HAMP" evidence="8">
    <location>
        <begin position="198"/>
        <end position="250"/>
    </location>
</feature>
<evidence type="ECO:0000256" key="2">
    <source>
        <dbReference type="ARBA" id="ARBA00022636"/>
    </source>
</evidence>
<dbReference type="GO" id="GO:0007165">
    <property type="term" value="P:signal transduction"/>
    <property type="evidence" value="ECO:0007669"/>
    <property type="project" value="InterPro"/>
</dbReference>
<dbReference type="EMBL" id="BLJN01000001">
    <property type="protein sequence ID" value="GFE78026.1"/>
    <property type="molecule type" value="Genomic_DNA"/>
</dbReference>
<dbReference type="NCBIfam" id="TIGR00254">
    <property type="entry name" value="GGDEF"/>
    <property type="match status" value="1"/>
</dbReference>
<evidence type="ECO:0000256" key="3">
    <source>
        <dbReference type="SAM" id="Coils"/>
    </source>
</evidence>
<organism evidence="10 11">
    <name type="scientific">Steroidobacter agaridevorans</name>
    <dbReference type="NCBI Taxonomy" id="2695856"/>
    <lineage>
        <taxon>Bacteria</taxon>
        <taxon>Pseudomonadati</taxon>
        <taxon>Pseudomonadota</taxon>
        <taxon>Gammaproteobacteria</taxon>
        <taxon>Steroidobacterales</taxon>
        <taxon>Steroidobacteraceae</taxon>
        <taxon>Steroidobacter</taxon>
    </lineage>
</organism>
<comment type="caution">
    <text evidence="10">The sequence shown here is derived from an EMBL/GenBank/DDBJ whole genome shotgun (WGS) entry which is preliminary data.</text>
</comment>
<dbReference type="GO" id="GO:0071111">
    <property type="term" value="F:cyclic-guanylate-specific phosphodiesterase activity"/>
    <property type="evidence" value="ECO:0007669"/>
    <property type="project" value="UniProtKB-EC"/>
</dbReference>
<dbReference type="SUPFAM" id="SSF55785">
    <property type="entry name" value="PYP-like sensor domain (PAS domain)"/>
    <property type="match status" value="1"/>
</dbReference>
<dbReference type="InterPro" id="IPR001633">
    <property type="entry name" value="EAL_dom"/>
</dbReference>
<gene>
    <name evidence="10" type="ORF">GCM10011487_00260</name>
</gene>
<dbReference type="Pfam" id="PF00990">
    <property type="entry name" value="GGDEF"/>
    <property type="match status" value="1"/>
</dbReference>
<dbReference type="InterPro" id="IPR003660">
    <property type="entry name" value="HAMP_dom"/>
</dbReference>
<dbReference type="SMART" id="SM00052">
    <property type="entry name" value="EAL"/>
    <property type="match status" value="1"/>
</dbReference>
<dbReference type="EC" id="3.1.4.52" evidence="1"/>
<dbReference type="InterPro" id="IPR000160">
    <property type="entry name" value="GGDEF_dom"/>
</dbReference>
<dbReference type="Gene3D" id="3.30.450.20">
    <property type="entry name" value="PAS domain"/>
    <property type="match status" value="1"/>
</dbReference>
<sequence>MRSRGLKIRLLSVAIAAGVAIAATLFLLEYLDYRKSSDVLVRQGERSLLNAEAQRLDLLASDMAAAGAQALETALLDHDQRTLEKIVTSLLNNPYSISARVVAPDGSVIYETIRQDQWTQHITDQDKRTIRRGLGGVESLGTLEIIVGRPGLADTALALKSQLERVQQRDFERRIWIVAGVGVLITGLLTLVAWMLAQRLERPIVELIRSAERIGEGDYTRPHKVTSNDEIAELEMALDRMRQNLRQTTITKNYLTIVLNSMNDAVLVTSPDGMVRKINDAAVRLFGYNEEEIAGQPFINLIAENERDNFSLEAAGVETRETVIATHSGQTIPVSLSGAPIAGDDPQFQGTIFVVRNITDRKRAERRIRYLARYDALTKVPNRMQFQHMLQQAIARARRNDRGIVLLYLDMDRFKEINDTFGHAAGDRTLEVLSERLIRILPREAVVGRLAGDEFGLFIEGFADTEDERTQAANLARMVLAEVCKAYYVDQQEVFLTASVGIAFCPKDAENVIDLIRNADAAMYHSKQNGGNSFAFYSPDMNAAAVERLMLKSKLRRALERDELIMVYQPKVDLRDGRIIGAEALLRWRLPGHGDIPPSQFIPLAEETNLILGIGEWVLNRVCADYHRWQDKIKNPGRVSINLSLKQLRQASFITRCKSVFRRHEVSPTCFELEITETTLMVDPKRTIKLLDELYAMGLHLSIDDFGTGYSSLSALQQFPIGTLKIDQSFVRDAAINSDDATIVRTIIDMGKALEVDVVAEGVETEEQFNFLRNRGCHYGQGRLFGDAMTSDEFLSLVLTQESGRTKVSELFAS</sequence>
<dbReference type="InterPro" id="IPR000014">
    <property type="entry name" value="PAS"/>
</dbReference>
<evidence type="ECO:0000259" key="8">
    <source>
        <dbReference type="PROSITE" id="PS50885"/>
    </source>
</evidence>
<dbReference type="PROSITE" id="PS50887">
    <property type="entry name" value="GGDEF"/>
    <property type="match status" value="1"/>
</dbReference>
<dbReference type="CDD" id="cd00130">
    <property type="entry name" value="PAS"/>
    <property type="match status" value="1"/>
</dbReference>
<dbReference type="SMART" id="SM00267">
    <property type="entry name" value="GGDEF"/>
    <property type="match status" value="1"/>
</dbReference>
<dbReference type="PANTHER" id="PTHR44757">
    <property type="entry name" value="DIGUANYLATE CYCLASE DGCP"/>
    <property type="match status" value="1"/>
</dbReference>
<dbReference type="Gene3D" id="3.30.70.270">
    <property type="match status" value="1"/>
</dbReference>
<evidence type="ECO:0000313" key="11">
    <source>
        <dbReference type="Proteomes" id="UP000445000"/>
    </source>
</evidence>
<dbReference type="Pfam" id="PF13426">
    <property type="entry name" value="PAS_9"/>
    <property type="match status" value="1"/>
</dbReference>
<evidence type="ECO:0000256" key="4">
    <source>
        <dbReference type="SAM" id="Phobius"/>
    </source>
</evidence>
<dbReference type="SMART" id="SM00091">
    <property type="entry name" value="PAS"/>
    <property type="match status" value="1"/>
</dbReference>
<feature type="domain" description="EAL" evidence="7">
    <location>
        <begin position="548"/>
        <end position="802"/>
    </location>
</feature>
<feature type="domain" description="PAS" evidence="5">
    <location>
        <begin position="251"/>
        <end position="308"/>
    </location>
</feature>
<dbReference type="PROSITE" id="PS50112">
    <property type="entry name" value="PAS"/>
    <property type="match status" value="1"/>
</dbReference>
<dbReference type="PROSITE" id="PS50883">
    <property type="entry name" value="EAL"/>
    <property type="match status" value="1"/>
</dbReference>